<evidence type="ECO:0000313" key="1">
    <source>
        <dbReference type="EMBL" id="VDK36806.1"/>
    </source>
</evidence>
<sequence>MPFQPHYLDGLGFCYKQEGRLHDGRICIQVKVVTIVYEGLLPAEDLADFEDAVSNLAVDSRVV</sequence>
<reference evidence="1 2" key="1">
    <citation type="submission" date="2018-11" db="EMBL/GenBank/DDBJ databases">
        <authorList>
            <consortium name="Pathogen Informatics"/>
        </authorList>
    </citation>
    <scope>NUCLEOTIDE SEQUENCE [LARGE SCALE GENOMIC DNA]</scope>
</reference>
<organism evidence="1 2">
    <name type="scientific">Dibothriocephalus latus</name>
    <name type="common">Fish tapeworm</name>
    <name type="synonym">Diphyllobothrium latum</name>
    <dbReference type="NCBI Taxonomy" id="60516"/>
    <lineage>
        <taxon>Eukaryota</taxon>
        <taxon>Metazoa</taxon>
        <taxon>Spiralia</taxon>
        <taxon>Lophotrochozoa</taxon>
        <taxon>Platyhelminthes</taxon>
        <taxon>Cestoda</taxon>
        <taxon>Eucestoda</taxon>
        <taxon>Diphyllobothriidea</taxon>
        <taxon>Diphyllobothriidae</taxon>
        <taxon>Dibothriocephalus</taxon>
    </lineage>
</organism>
<dbReference type="Proteomes" id="UP000281553">
    <property type="component" value="Unassembled WGS sequence"/>
</dbReference>
<evidence type="ECO:0000313" key="2">
    <source>
        <dbReference type="Proteomes" id="UP000281553"/>
    </source>
</evidence>
<proteinExistence type="predicted"/>
<dbReference type="EMBL" id="UYRU01004010">
    <property type="protein sequence ID" value="VDK36806.1"/>
    <property type="molecule type" value="Genomic_DNA"/>
</dbReference>
<accession>A0A3P6PAX9</accession>
<dbReference type="AlphaFoldDB" id="A0A3P6PAX9"/>
<gene>
    <name evidence="1" type="ORF">DILT_LOCUS810</name>
</gene>
<keyword evidence="2" id="KW-1185">Reference proteome</keyword>
<protein>
    <submittedName>
        <fullName evidence="1">Uncharacterized protein</fullName>
    </submittedName>
</protein>
<name>A0A3P6PAX9_DIBLA</name>